<name>Q2SB44_HAHCH</name>
<organism evidence="1 2">
    <name type="scientific">Hahella chejuensis (strain KCTC 2396)</name>
    <dbReference type="NCBI Taxonomy" id="349521"/>
    <lineage>
        <taxon>Bacteria</taxon>
        <taxon>Pseudomonadati</taxon>
        <taxon>Pseudomonadota</taxon>
        <taxon>Gammaproteobacteria</taxon>
        <taxon>Oceanospirillales</taxon>
        <taxon>Hahellaceae</taxon>
        <taxon>Hahella</taxon>
    </lineage>
</organism>
<keyword evidence="2" id="KW-1185">Reference proteome</keyword>
<dbReference type="KEGG" id="hch:HCH_05465"/>
<proteinExistence type="predicted"/>
<evidence type="ECO:0000313" key="2">
    <source>
        <dbReference type="Proteomes" id="UP000000238"/>
    </source>
</evidence>
<dbReference type="AlphaFoldDB" id="Q2SB44"/>
<gene>
    <name evidence="1" type="ordered locus">HCH_05465</name>
</gene>
<reference evidence="1 2" key="1">
    <citation type="journal article" date="2005" name="Nucleic Acids Res.">
        <title>Genomic blueprint of Hahella chejuensis, a marine microbe producing an algicidal agent.</title>
        <authorList>
            <person name="Jeong H."/>
            <person name="Yim J.H."/>
            <person name="Lee C."/>
            <person name="Choi S.-H."/>
            <person name="Park Y.K."/>
            <person name="Yoon S.H."/>
            <person name="Hur C.-G."/>
            <person name="Kang H.-Y."/>
            <person name="Kim D."/>
            <person name="Lee H.H."/>
            <person name="Park K.H."/>
            <person name="Park S.-H."/>
            <person name="Park H.-S."/>
            <person name="Lee H.K."/>
            <person name="Oh T.K."/>
            <person name="Kim J.F."/>
        </authorList>
    </citation>
    <scope>NUCLEOTIDE SEQUENCE [LARGE SCALE GENOMIC DNA]</scope>
    <source>
        <strain evidence="1 2">KCTC 2396</strain>
    </source>
</reference>
<accession>Q2SB44</accession>
<dbReference type="EMBL" id="CP000155">
    <property type="protein sequence ID" value="ABC32130.1"/>
    <property type="molecule type" value="Genomic_DNA"/>
</dbReference>
<sequence length="38" mass="4364">MLPSLTRRDSALNHDGCMLFASDGLLRLMMKNQREDRA</sequence>
<evidence type="ECO:0000313" key="1">
    <source>
        <dbReference type="EMBL" id="ABC32130.1"/>
    </source>
</evidence>
<dbReference type="Proteomes" id="UP000000238">
    <property type="component" value="Chromosome"/>
</dbReference>
<dbReference type="STRING" id="349521.HCH_05465"/>
<dbReference type="HOGENOM" id="CLU_3328564_0_0_6"/>
<protein>
    <submittedName>
        <fullName evidence="1">Uncharacterized protein</fullName>
    </submittedName>
</protein>